<keyword evidence="13" id="KW-1185">Reference proteome</keyword>
<dbReference type="FunFam" id="2.60.40.150:FF:000004">
    <property type="entry name" value="RNA helicase, activating signal cointegrator 1"/>
    <property type="match status" value="1"/>
</dbReference>
<dbReference type="SUPFAM" id="SSF158702">
    <property type="entry name" value="Sec63 N-terminal domain-like"/>
    <property type="match status" value="2"/>
</dbReference>
<dbReference type="InterPro" id="IPR035892">
    <property type="entry name" value="C2_domain_sf"/>
</dbReference>
<keyword evidence="8" id="KW-0539">Nucleus</keyword>
<evidence type="ECO:0000313" key="12">
    <source>
        <dbReference type="EMBL" id="KOO23708.1"/>
    </source>
</evidence>
<dbReference type="GO" id="GO:0003676">
    <property type="term" value="F:nucleic acid binding"/>
    <property type="evidence" value="ECO:0007669"/>
    <property type="project" value="InterPro"/>
</dbReference>
<keyword evidence="7" id="KW-0067">ATP-binding</keyword>
<dbReference type="FunFam" id="3.40.50.300:FF:000062">
    <property type="entry name" value="U5 small nuclear ribonucleoprotein helicase"/>
    <property type="match status" value="1"/>
</dbReference>
<comment type="caution">
    <text evidence="12">The sequence shown here is derived from an EMBL/GenBank/DDBJ whole genome shotgun (WGS) entry which is preliminary data.</text>
</comment>
<dbReference type="Pfam" id="PF00271">
    <property type="entry name" value="Helicase_C"/>
    <property type="match status" value="1"/>
</dbReference>
<evidence type="ECO:0000259" key="11">
    <source>
        <dbReference type="PROSITE" id="PS51194"/>
    </source>
</evidence>
<gene>
    <name evidence="12" type="ORF">Ctob_003503</name>
</gene>
<feature type="domain" description="Helicase C-terminal" evidence="11">
    <location>
        <begin position="12"/>
        <end position="194"/>
    </location>
</feature>
<dbReference type="FunFam" id="3.40.50.300:FF:000254">
    <property type="entry name" value="U5 small nuclear ribonucleoprotein helicase"/>
    <property type="match status" value="1"/>
</dbReference>
<dbReference type="InterPro" id="IPR036390">
    <property type="entry name" value="WH_DNA-bd_sf"/>
</dbReference>
<evidence type="ECO:0000256" key="2">
    <source>
        <dbReference type="ARBA" id="ARBA00012552"/>
    </source>
</evidence>
<evidence type="ECO:0000256" key="3">
    <source>
        <dbReference type="ARBA" id="ARBA00022737"/>
    </source>
</evidence>
<dbReference type="FunFam" id="1.10.150.20:FF:000004">
    <property type="entry name" value="U5 small nuclear ribonucleoprotein helicase"/>
    <property type="match status" value="1"/>
</dbReference>
<dbReference type="CDD" id="cd18021">
    <property type="entry name" value="DEXHc_Brr2_2"/>
    <property type="match status" value="1"/>
</dbReference>
<dbReference type="InterPro" id="IPR011545">
    <property type="entry name" value="DEAD/DEAH_box_helicase_dom"/>
</dbReference>
<dbReference type="GO" id="GO:0005524">
    <property type="term" value="F:ATP binding"/>
    <property type="evidence" value="ECO:0007669"/>
    <property type="project" value="UniProtKB-KW"/>
</dbReference>
<evidence type="ECO:0000313" key="13">
    <source>
        <dbReference type="Proteomes" id="UP000037460"/>
    </source>
</evidence>
<dbReference type="GO" id="GO:0006397">
    <property type="term" value="P:mRNA processing"/>
    <property type="evidence" value="ECO:0007669"/>
    <property type="project" value="UniProtKB-ARBA"/>
</dbReference>
<protein>
    <recommendedName>
        <fullName evidence="2">RNA helicase</fullName>
        <ecNumber evidence="2">3.6.4.13</ecNumber>
    </recommendedName>
</protein>
<dbReference type="Gene3D" id="1.10.150.20">
    <property type="entry name" value="5' to 3' exonuclease, C-terminal subdomain"/>
    <property type="match status" value="2"/>
</dbReference>
<dbReference type="FunFam" id="1.10.3380.10:FF:000001">
    <property type="entry name" value="U5 small nuclear ribonucleoprotein helicase"/>
    <property type="match status" value="1"/>
</dbReference>
<dbReference type="GO" id="GO:1990904">
    <property type="term" value="C:ribonucleoprotein complex"/>
    <property type="evidence" value="ECO:0007669"/>
    <property type="project" value="UniProtKB-KW"/>
</dbReference>
<organism evidence="12 13">
    <name type="scientific">Chrysochromulina tobinii</name>
    <dbReference type="NCBI Taxonomy" id="1460289"/>
    <lineage>
        <taxon>Eukaryota</taxon>
        <taxon>Haptista</taxon>
        <taxon>Haptophyta</taxon>
        <taxon>Prymnesiophyceae</taxon>
        <taxon>Prymnesiales</taxon>
        <taxon>Chrysochromulinaceae</taxon>
        <taxon>Chrysochromulina</taxon>
    </lineage>
</organism>
<dbReference type="FunFam" id="1.10.10.10:FF:000024">
    <property type="entry name" value="U5 small nuclear ribonucleoprotein helicase"/>
    <property type="match status" value="1"/>
</dbReference>
<dbReference type="Gene3D" id="3.40.50.300">
    <property type="entry name" value="P-loop containing nucleotide triphosphate hydrolases"/>
    <property type="match status" value="3"/>
</dbReference>
<dbReference type="PANTHER" id="PTHR47961">
    <property type="entry name" value="DNA POLYMERASE THETA, PUTATIVE (AFU_ORTHOLOGUE AFUA_1G05260)-RELATED"/>
    <property type="match status" value="1"/>
</dbReference>
<dbReference type="InterPro" id="IPR001650">
    <property type="entry name" value="Helicase_C-like"/>
</dbReference>
<dbReference type="Gene3D" id="1.10.3380.10">
    <property type="entry name" value="Sec63 N-terminal domain-like domain"/>
    <property type="match status" value="2"/>
</dbReference>
<dbReference type="SUPFAM" id="SSF52540">
    <property type="entry name" value="P-loop containing nucleoside triphosphate hydrolases"/>
    <property type="match status" value="3"/>
</dbReference>
<dbReference type="FunFam" id="1.10.3380.10:FF:000002">
    <property type="entry name" value="Activating signal cointegrator 1 complex subunit 3"/>
    <property type="match status" value="1"/>
</dbReference>
<dbReference type="InterPro" id="IPR004179">
    <property type="entry name" value="Sec63-dom"/>
</dbReference>
<proteinExistence type="predicted"/>
<dbReference type="FunFam" id="1.10.10.10:FF:000012">
    <property type="entry name" value="U5 small nuclear ribonucleoprotein helicase"/>
    <property type="match status" value="1"/>
</dbReference>
<keyword evidence="4" id="KW-0547">Nucleotide-binding</keyword>
<dbReference type="Proteomes" id="UP000037460">
    <property type="component" value="Unassembled WGS sequence"/>
</dbReference>
<feature type="domain" description="Helicase ATP-binding" evidence="10">
    <location>
        <begin position="634"/>
        <end position="808"/>
    </location>
</feature>
<keyword evidence="6 12" id="KW-0347">Helicase</keyword>
<evidence type="ECO:0000256" key="5">
    <source>
        <dbReference type="ARBA" id="ARBA00022801"/>
    </source>
</evidence>
<evidence type="ECO:0000256" key="9">
    <source>
        <dbReference type="ARBA" id="ARBA00047984"/>
    </source>
</evidence>
<dbReference type="SMART" id="SM00490">
    <property type="entry name" value="HELICc"/>
    <property type="match status" value="2"/>
</dbReference>
<dbReference type="FunFam" id="3.40.50.300:FF:000368">
    <property type="entry name" value="U5 small nuclear ribonucleoprotein 200 kDa helicase"/>
    <property type="match status" value="1"/>
</dbReference>
<dbReference type="InterPro" id="IPR050474">
    <property type="entry name" value="Hel308_SKI2-like"/>
</dbReference>
<dbReference type="Gene3D" id="2.60.40.150">
    <property type="entry name" value="C2 domain"/>
    <property type="match status" value="2"/>
</dbReference>
<evidence type="ECO:0000259" key="10">
    <source>
        <dbReference type="PROSITE" id="PS51192"/>
    </source>
</evidence>
<dbReference type="SUPFAM" id="SSF46785">
    <property type="entry name" value="Winged helix' DNA-binding domain"/>
    <property type="match status" value="2"/>
</dbReference>
<keyword evidence="3" id="KW-0677">Repeat</keyword>
<dbReference type="PROSITE" id="PS51192">
    <property type="entry name" value="HELICASE_ATP_BIND_1"/>
    <property type="match status" value="1"/>
</dbReference>
<dbReference type="PANTHER" id="PTHR47961:SF4">
    <property type="entry name" value="ACTIVATING SIGNAL COINTEGRATOR 1 COMPLEX SUBUNIT 3"/>
    <property type="match status" value="1"/>
</dbReference>
<dbReference type="Gene3D" id="1.10.10.10">
    <property type="entry name" value="Winged helix-like DNA-binding domain superfamily/Winged helix DNA-binding domain"/>
    <property type="match status" value="2"/>
</dbReference>
<dbReference type="EMBL" id="JWZX01003165">
    <property type="protein sequence ID" value="KOO23708.1"/>
    <property type="molecule type" value="Genomic_DNA"/>
</dbReference>
<evidence type="ECO:0000256" key="6">
    <source>
        <dbReference type="ARBA" id="ARBA00022806"/>
    </source>
</evidence>
<evidence type="ECO:0000256" key="4">
    <source>
        <dbReference type="ARBA" id="ARBA00022741"/>
    </source>
</evidence>
<dbReference type="InterPro" id="IPR014001">
    <property type="entry name" value="Helicase_ATP-bd"/>
</dbReference>
<keyword evidence="5" id="KW-0378">Hydrolase</keyword>
<dbReference type="FunFam" id="1.10.150.20:FF:000013">
    <property type="entry name" value="U5 small nuclear ribonucleoprotein kDa helicase"/>
    <property type="match status" value="1"/>
</dbReference>
<dbReference type="InterPro" id="IPR057842">
    <property type="entry name" value="WH_MER3"/>
</dbReference>
<dbReference type="GO" id="GO:0003724">
    <property type="term" value="F:RNA helicase activity"/>
    <property type="evidence" value="ECO:0007669"/>
    <property type="project" value="UniProtKB-EC"/>
</dbReference>
<evidence type="ECO:0000256" key="7">
    <source>
        <dbReference type="ARBA" id="ARBA00022840"/>
    </source>
</evidence>
<reference evidence="13" key="1">
    <citation type="journal article" date="2015" name="PLoS Genet.">
        <title>Genome Sequence and Transcriptome Analyses of Chrysochromulina tobin: Metabolic Tools for Enhanced Algal Fitness in the Prominent Order Prymnesiales (Haptophyceae).</title>
        <authorList>
            <person name="Hovde B.T."/>
            <person name="Deodato C.R."/>
            <person name="Hunsperger H.M."/>
            <person name="Ryken S.A."/>
            <person name="Yost W."/>
            <person name="Jha R.K."/>
            <person name="Patterson J."/>
            <person name="Monnat R.J. Jr."/>
            <person name="Barlow S.B."/>
            <person name="Starkenburg S.R."/>
            <person name="Cattolico R.A."/>
        </authorList>
    </citation>
    <scope>NUCLEOTIDE SEQUENCE</scope>
    <source>
        <strain evidence="13">CCMP291</strain>
    </source>
</reference>
<dbReference type="PROSITE" id="PS51194">
    <property type="entry name" value="HELICASE_CTER"/>
    <property type="match status" value="1"/>
</dbReference>
<dbReference type="SMART" id="SM00487">
    <property type="entry name" value="DEXDc"/>
    <property type="match status" value="1"/>
</dbReference>
<comment type="subcellular location">
    <subcellularLocation>
        <location evidence="1">Nucleus</location>
    </subcellularLocation>
</comment>
<evidence type="ECO:0000256" key="1">
    <source>
        <dbReference type="ARBA" id="ARBA00004123"/>
    </source>
</evidence>
<dbReference type="Pfam" id="PF23445">
    <property type="entry name" value="WHD_SNRNP200"/>
    <property type="match status" value="2"/>
</dbReference>
<evidence type="ECO:0000256" key="8">
    <source>
        <dbReference type="ARBA" id="ARBA00023242"/>
    </source>
</evidence>
<dbReference type="OrthoDB" id="5575at2759"/>
<dbReference type="EC" id="3.6.4.13" evidence="2"/>
<dbReference type="GO" id="GO:0016787">
    <property type="term" value="F:hydrolase activity"/>
    <property type="evidence" value="ECO:0007669"/>
    <property type="project" value="UniProtKB-KW"/>
</dbReference>
<dbReference type="CDD" id="cd18795">
    <property type="entry name" value="SF2_C_Ski2"/>
    <property type="match status" value="1"/>
</dbReference>
<dbReference type="SMART" id="SM00973">
    <property type="entry name" value="Sec63"/>
    <property type="match status" value="2"/>
</dbReference>
<dbReference type="InterPro" id="IPR036388">
    <property type="entry name" value="WH-like_DNA-bd_sf"/>
</dbReference>
<comment type="catalytic activity">
    <reaction evidence="9">
        <text>ATP + H2O = ADP + phosphate + H(+)</text>
        <dbReference type="Rhea" id="RHEA:13065"/>
        <dbReference type="ChEBI" id="CHEBI:15377"/>
        <dbReference type="ChEBI" id="CHEBI:15378"/>
        <dbReference type="ChEBI" id="CHEBI:30616"/>
        <dbReference type="ChEBI" id="CHEBI:43474"/>
        <dbReference type="ChEBI" id="CHEBI:456216"/>
        <dbReference type="EC" id="3.6.4.13"/>
    </reaction>
</comment>
<dbReference type="Pfam" id="PF00270">
    <property type="entry name" value="DEAD"/>
    <property type="match status" value="1"/>
</dbReference>
<sequence length="1359" mass="153204">MFRYEKCHAQAGKNQVLVFVHSRKECAKTAKAIRDTALQHDTLVDFLREDSASREILQTEAEATKNRELADLLPYGFAIHHAGMTRVDRTLVEDLFADGHIQVLVSTATLAWGVNLPAHTVIIKGTQVYDPEKGKWTELSMMDVMQMLGRAGRPGFMGRADEHGEGIILTQHSELQYYLSLLNQQLPIESQYVTKLADNLNAEVVLGTVQTAAEGVAWLGYTYLFVRMLRNPSLYGASEAERESDPLLEQRRIDLIHSAATLLDKCGLLRYERKSGQLQPTDLGRVAAYYYVPHKTISVYNEYLKPTLSDIELLRLFALSTDFANITVREEEKQELARLIERVPVPVKEHVDEPTAKTNILLQAYISQLKLEGFSLLSDMVYVTQSAARLMRCLHEIVLKRGWASLADRVLSFCKMIDRRMWLAQTPLRQFKGIPEDIIRKIEKKDFPWERFYDLQPQEIGELVRFPKMGKMIHRFVHQFPRLELQAHVQPITRTVLRVELTLTPDFQFDPKVHGHAEAFHVLVEDVDQEHILHTETFLLKAKFAEDDHTLSFTVPIADPLPPQYYIRVVSDRWLGSETTLPVSFRQLILPDKFPPHTELLDLQPLPVSALEKQSRLYANAFTHFNPIQTQTFSTLFHTDENCLVGAPSGSGKTVCAEFAILHMLMTKPDGRCVYLAPLAAIAEERHADWTKRFGALGCTVEMLTGETAMDLKLLEKATILIATPQQWDHLSRRWKQRKNVQTVALLLCDELHLIGGEPGPVLEIVISRMRYVSSQTESGLRIVALASSLASAKDLGEWLGCPSAAIFNFHSNVRPVPLELHIHGLDIAHVPSRLLAMGKPAYYAIVNHAQERPVLLFVPTAKQTQLTAIDLLTYATAEGKPRRFLHAEPQDMAPFVAKIKDAALSHTLGYGLGFLHEGLSHDEIAAVKALYATGAVQVLVVVYTLCWSLSLPAHLTIIMDTQHFDGAEHRYVDYPITSILQMMGRACRPLVDDVGRCVLLCHASKKAFYRKFLYEPLPVESHLDHYLANHLCAETVTKTIESKQDAVDYLTWTFMYRRLTQNPNYYNLQGTSHRHLSDHLSELVETTLSDLEQARCISIEEGMEVTPLNLGMIASYYYINYTTVELFASSLTATTKLRGLLEIVASASEFELLPVRLREDDTLAALAAHCPHKLESPRFSDPHTKVNVLLQCHFGRRDLPPELTADLHGTLEKVTKLLQAIVDVLSSSGWLAPALAAMELCQMCVQALWDRDPVLLQLPHVTREIAMRAKAAGIETVFDLMEMDDDERVELLAMPPAHLADVARVCNRYPSVELAFEVEDTEDVSAGDTVTVLISLEREAEEQQGVPAVHAPHYPKAR</sequence>
<dbReference type="InterPro" id="IPR027417">
    <property type="entry name" value="P-loop_NTPase"/>
</dbReference>
<dbReference type="Pfam" id="PF02889">
    <property type="entry name" value="Sec63"/>
    <property type="match status" value="2"/>
</dbReference>
<name>A0A0M0JBV1_9EUKA</name>
<accession>A0A0M0JBV1</accession>
<keyword evidence="12" id="KW-0687">Ribonucleoprotein</keyword>
<dbReference type="GO" id="GO:0005634">
    <property type="term" value="C:nucleus"/>
    <property type="evidence" value="ECO:0007669"/>
    <property type="project" value="UniProtKB-SubCell"/>
</dbReference>